<accession>U5CYX2</accession>
<keyword evidence="7" id="KW-0694">RNA-binding</keyword>
<protein>
    <recommendedName>
        <fullName evidence="4">Phosphorylated adapter RNA export protein</fullName>
    </recommendedName>
    <alternativeName>
        <fullName evidence="10">RNA U small nuclear RNA export adapter protein</fullName>
    </alternativeName>
</protein>
<reference evidence="14" key="1">
    <citation type="journal article" date="2013" name="Science">
        <title>The Amborella genome and the evolution of flowering plants.</title>
        <authorList>
            <consortium name="Amborella Genome Project"/>
        </authorList>
    </citation>
    <scope>NUCLEOTIDE SEQUENCE [LARGE SCALE GENOMIC DNA]</scope>
</reference>
<organism evidence="13 14">
    <name type="scientific">Amborella trichopoda</name>
    <dbReference type="NCBI Taxonomy" id="13333"/>
    <lineage>
        <taxon>Eukaryota</taxon>
        <taxon>Viridiplantae</taxon>
        <taxon>Streptophyta</taxon>
        <taxon>Embryophyta</taxon>
        <taxon>Tracheophyta</taxon>
        <taxon>Spermatophyta</taxon>
        <taxon>Magnoliopsida</taxon>
        <taxon>Amborellales</taxon>
        <taxon>Amborellaceae</taxon>
        <taxon>Amborella</taxon>
    </lineage>
</organism>
<dbReference type="STRING" id="13333.U5CYX2"/>
<sequence length="254" mass="28339">MEEGECILDTLFEEEGDDVHDVDMVDAEDQRHLQEKDSHGDYGDDVHGGSVPSKQVPAKNTGELKVRKKRKKNKKKRSNSGIADINRFVTNTCRHLGEKKSYLFWEAISCLGLSVLTDLIKEVDVIQDCGGQLTADGGRPRTGGGILWNIIKARHPTAYKEIVARGKEVEKQFRHQGNNRLATKVINEPIKSDTQIPDKGSPGKVMQGSSKCDEVQPILTTGCESQERHKSVWERIRVPVSYDDLLDGENEAGF</sequence>
<evidence type="ECO:0000313" key="13">
    <source>
        <dbReference type="EMBL" id="ERN15379.1"/>
    </source>
</evidence>
<dbReference type="GO" id="GO:0005737">
    <property type="term" value="C:cytoplasm"/>
    <property type="evidence" value="ECO:0007669"/>
    <property type="project" value="UniProtKB-SubCell"/>
</dbReference>
<dbReference type="EMBL" id="KI392503">
    <property type="protein sequence ID" value="ERN15379.1"/>
    <property type="molecule type" value="Genomic_DNA"/>
</dbReference>
<dbReference type="PANTHER" id="PTHR13135">
    <property type="entry name" value="CYTOSOLIC RESINIFERATOXIN BINDING PROTEIN RBP-26"/>
    <property type="match status" value="1"/>
</dbReference>
<evidence type="ECO:0000259" key="12">
    <source>
        <dbReference type="Pfam" id="PF10258"/>
    </source>
</evidence>
<proteinExistence type="inferred from homology"/>
<evidence type="ECO:0000256" key="9">
    <source>
        <dbReference type="ARBA" id="ARBA00023242"/>
    </source>
</evidence>
<keyword evidence="5" id="KW-0813">Transport</keyword>
<comment type="similarity">
    <text evidence="3">Belongs to the PHAX family.</text>
</comment>
<dbReference type="InterPro" id="IPR039047">
    <property type="entry name" value="PHAX"/>
</dbReference>
<keyword evidence="8" id="KW-0653">Protein transport</keyword>
<dbReference type="GO" id="GO:0005634">
    <property type="term" value="C:nucleus"/>
    <property type="evidence" value="ECO:0007669"/>
    <property type="project" value="UniProtKB-SubCell"/>
</dbReference>
<dbReference type="GO" id="GO:0015031">
    <property type="term" value="P:protein transport"/>
    <property type="evidence" value="ECO:0007669"/>
    <property type="project" value="UniProtKB-KW"/>
</dbReference>
<evidence type="ECO:0000256" key="6">
    <source>
        <dbReference type="ARBA" id="ARBA00022490"/>
    </source>
</evidence>
<dbReference type="InterPro" id="IPR019385">
    <property type="entry name" value="PHAX_RNA-binding_domain"/>
</dbReference>
<keyword evidence="6" id="KW-0963">Cytoplasm</keyword>
<dbReference type="Proteomes" id="UP000017836">
    <property type="component" value="Unassembled WGS sequence"/>
</dbReference>
<feature type="domain" description="Phosphorylated adapter RNA export protein RNA-binding" evidence="12">
    <location>
        <begin position="88"/>
        <end position="168"/>
    </location>
</feature>
<dbReference type="GO" id="GO:0003723">
    <property type="term" value="F:RNA binding"/>
    <property type="evidence" value="ECO:0007669"/>
    <property type="project" value="UniProtKB-KW"/>
</dbReference>
<evidence type="ECO:0000256" key="7">
    <source>
        <dbReference type="ARBA" id="ARBA00022884"/>
    </source>
</evidence>
<evidence type="ECO:0000313" key="14">
    <source>
        <dbReference type="Proteomes" id="UP000017836"/>
    </source>
</evidence>
<dbReference type="InterPro" id="IPR038092">
    <property type="entry name" value="PHAX_RNA-binding_sf"/>
</dbReference>
<dbReference type="AlphaFoldDB" id="U5CYX2"/>
<dbReference type="OrthoDB" id="20573at2759"/>
<feature type="compositionally biased region" description="Basic and acidic residues" evidence="11">
    <location>
        <begin position="30"/>
        <end position="47"/>
    </location>
</feature>
<evidence type="ECO:0000256" key="3">
    <source>
        <dbReference type="ARBA" id="ARBA00006094"/>
    </source>
</evidence>
<name>U5CYX2_AMBTC</name>
<comment type="subcellular location">
    <subcellularLocation>
        <location evidence="2">Cytoplasm</location>
    </subcellularLocation>
    <subcellularLocation>
        <location evidence="1">Nucleus</location>
    </subcellularLocation>
</comment>
<dbReference type="Gramene" id="ERN15379">
    <property type="protein sequence ID" value="ERN15379"/>
    <property type="gene ID" value="AMTR_s00036p00184370"/>
</dbReference>
<dbReference type="Pfam" id="PF10258">
    <property type="entry name" value="PHAX_RNA-bd"/>
    <property type="match status" value="1"/>
</dbReference>
<feature type="region of interest" description="Disordered" evidence="11">
    <location>
        <begin position="192"/>
        <end position="211"/>
    </location>
</feature>
<evidence type="ECO:0000256" key="1">
    <source>
        <dbReference type="ARBA" id="ARBA00004123"/>
    </source>
</evidence>
<feature type="compositionally biased region" description="Basic residues" evidence="11">
    <location>
        <begin position="66"/>
        <end position="78"/>
    </location>
</feature>
<dbReference type="GO" id="GO:0006408">
    <property type="term" value="P:snRNA export from nucleus"/>
    <property type="evidence" value="ECO:0007669"/>
    <property type="project" value="InterPro"/>
</dbReference>
<dbReference type="Gene3D" id="1.10.10.1440">
    <property type="entry name" value="PHAX RNA-binding domain"/>
    <property type="match status" value="1"/>
</dbReference>
<dbReference type="KEGG" id="atr:18443668"/>
<evidence type="ECO:0000256" key="2">
    <source>
        <dbReference type="ARBA" id="ARBA00004496"/>
    </source>
</evidence>
<feature type="region of interest" description="Disordered" evidence="11">
    <location>
        <begin position="30"/>
        <end position="80"/>
    </location>
</feature>
<dbReference type="HOGENOM" id="CLU_096253_0_0_1"/>
<evidence type="ECO:0000256" key="8">
    <source>
        <dbReference type="ARBA" id="ARBA00022927"/>
    </source>
</evidence>
<evidence type="ECO:0000256" key="4">
    <source>
        <dbReference type="ARBA" id="ARBA00016856"/>
    </source>
</evidence>
<evidence type="ECO:0000256" key="11">
    <source>
        <dbReference type="SAM" id="MobiDB-lite"/>
    </source>
</evidence>
<dbReference type="OMA" id="FWEAISC"/>
<keyword evidence="9" id="KW-0539">Nucleus</keyword>
<dbReference type="eggNOG" id="KOG3948">
    <property type="taxonomic scope" value="Eukaryota"/>
</dbReference>
<keyword evidence="14" id="KW-1185">Reference proteome</keyword>
<evidence type="ECO:0000256" key="5">
    <source>
        <dbReference type="ARBA" id="ARBA00022448"/>
    </source>
</evidence>
<dbReference type="PANTHER" id="PTHR13135:SF0">
    <property type="entry name" value="PHOSPHORYLATED ADAPTER RNA EXPORT PROTEIN"/>
    <property type="match status" value="1"/>
</dbReference>
<gene>
    <name evidence="13" type="ORF">AMTR_s00036p00184370</name>
</gene>
<evidence type="ECO:0000256" key="10">
    <source>
        <dbReference type="ARBA" id="ARBA00030834"/>
    </source>
</evidence>